<dbReference type="InterPro" id="IPR029055">
    <property type="entry name" value="Ntn_hydrolases_N"/>
</dbReference>
<evidence type="ECO:0000256" key="8">
    <source>
        <dbReference type="PIRSR" id="PIRSR000485-2"/>
    </source>
</evidence>
<evidence type="ECO:0000256" key="6">
    <source>
        <dbReference type="ARBA" id="ARBA00022755"/>
    </source>
</evidence>
<dbReference type="GO" id="GO:0006189">
    <property type="term" value="P:'de novo' IMP biosynthetic process"/>
    <property type="evidence" value="ECO:0007669"/>
    <property type="project" value="UniProtKB-UniPathway"/>
</dbReference>
<dbReference type="EC" id="2.4.2.14" evidence="3"/>
<comment type="pathway">
    <text evidence="1">Purine metabolism; IMP biosynthesis via de novo pathway; N(1)-(5-phospho-D-ribosyl)glycinamide from 5-phospho-alpha-D-ribose 1-diphosphate: step 1/2.</text>
</comment>
<dbReference type="Gene3D" id="3.40.50.2020">
    <property type="match status" value="1"/>
</dbReference>
<keyword evidence="11" id="KW-1185">Reference proteome</keyword>
<dbReference type="InterPro" id="IPR017932">
    <property type="entry name" value="GATase_2_dom"/>
</dbReference>
<keyword evidence="8" id="KW-0460">Magnesium</keyword>
<keyword evidence="7" id="KW-0315">Glutamine amidotransferase</keyword>
<name>A0A2T9ZBA2_9FUNG</name>
<evidence type="ECO:0000256" key="1">
    <source>
        <dbReference type="ARBA" id="ARBA00005209"/>
    </source>
</evidence>
<dbReference type="Gene3D" id="3.60.20.10">
    <property type="entry name" value="Glutamine Phosphoribosylpyrophosphate, subunit 1, domain 1"/>
    <property type="match status" value="1"/>
</dbReference>
<feature type="binding site" evidence="8">
    <location>
        <position position="268"/>
    </location>
    <ligand>
        <name>Mg(2+)</name>
        <dbReference type="ChEBI" id="CHEBI:18420"/>
    </ligand>
</feature>
<sequence>NGNLVNTIQLHEYLDNQVHRHLNTDSDSEILLNMLATNLDRTGKHRINEEDVFSAVSQLYKQCFGGYACVAMIAGFGVIGFRDPNGIRPLSIGKRRSLTQPDQLDYMFASESAALESLEFEEIDSVKNGQAIIITKHKITTRTLSNEPFTPCIFEHVYFARPDSIMDGIPVNHARMLMGIKLAETVKRVLGENNDIDSVIPVPDTSRTSALQLSQVLNLPYREGFNKNRYVGRTFIMPGQELRKKTVRRKLNAMRYEFKGKNVLLVDDSIVRGTTSREIIQMARDAGAKKVYFASAAPPVLYQNVYGIDMPSRFELIAAHRSIDEVCQLLGADKVIFQELQDLVDCCAYFNPSIKRFESSVFDGKYIAGDISKDYLDSLELQRSGSGSTLQVDSPSISGIKNYYKS</sequence>
<comment type="caution">
    <text evidence="10">The sequence shown here is derived from an EMBL/GenBank/DDBJ whole genome shotgun (WGS) entry which is preliminary data.</text>
</comment>
<dbReference type="CDD" id="cd06223">
    <property type="entry name" value="PRTases_typeI"/>
    <property type="match status" value="1"/>
</dbReference>
<dbReference type="GO" id="GO:0004044">
    <property type="term" value="F:amidophosphoribosyltransferase activity"/>
    <property type="evidence" value="ECO:0007669"/>
    <property type="project" value="UniProtKB-EC"/>
</dbReference>
<evidence type="ECO:0000256" key="2">
    <source>
        <dbReference type="ARBA" id="ARBA00010138"/>
    </source>
</evidence>
<protein>
    <recommendedName>
        <fullName evidence="3">amidophosphoribosyltransferase</fullName>
        <ecNumber evidence="3">2.4.2.14</ecNumber>
    </recommendedName>
</protein>
<dbReference type="InterPro" id="IPR005854">
    <property type="entry name" value="PurF"/>
</dbReference>
<evidence type="ECO:0000313" key="10">
    <source>
        <dbReference type="EMBL" id="PVV01873.1"/>
    </source>
</evidence>
<keyword evidence="4" id="KW-0328">Glycosyltransferase</keyword>
<accession>A0A2T9ZBA2</accession>
<reference evidence="10 11" key="1">
    <citation type="journal article" date="2018" name="MBio">
        <title>Comparative Genomics Reveals the Core Gene Toolbox for the Fungus-Insect Symbiosis.</title>
        <authorList>
            <person name="Wang Y."/>
            <person name="Stata M."/>
            <person name="Wang W."/>
            <person name="Stajich J.E."/>
            <person name="White M.M."/>
            <person name="Moncalvo J.M."/>
        </authorList>
    </citation>
    <scope>NUCLEOTIDE SEQUENCE [LARGE SCALE GENOMIC DNA]</scope>
    <source>
        <strain evidence="10 11">SC-DP-2</strain>
    </source>
</reference>
<evidence type="ECO:0000259" key="9">
    <source>
        <dbReference type="PROSITE" id="PS51278"/>
    </source>
</evidence>
<feature type="binding site" evidence="8">
    <location>
        <position position="205"/>
    </location>
    <ligand>
        <name>Mg(2+)</name>
        <dbReference type="ChEBI" id="CHEBI:18420"/>
    </ligand>
</feature>
<feature type="non-terminal residue" evidence="10">
    <location>
        <position position="1"/>
    </location>
</feature>
<comment type="cofactor">
    <cofactor evidence="8">
        <name>Mg(2+)</name>
        <dbReference type="ChEBI" id="CHEBI:18420"/>
    </cofactor>
    <text evidence="8">Binds 1 Mg(2+) ion per subunit.</text>
</comment>
<organism evidence="10 11">
    <name type="scientific">Smittium megazygosporum</name>
    <dbReference type="NCBI Taxonomy" id="133381"/>
    <lineage>
        <taxon>Eukaryota</taxon>
        <taxon>Fungi</taxon>
        <taxon>Fungi incertae sedis</taxon>
        <taxon>Zoopagomycota</taxon>
        <taxon>Kickxellomycotina</taxon>
        <taxon>Harpellomycetes</taxon>
        <taxon>Harpellales</taxon>
        <taxon>Legeriomycetaceae</taxon>
        <taxon>Smittium</taxon>
    </lineage>
</organism>
<feature type="domain" description="Glutamine amidotransferase type-2" evidence="9">
    <location>
        <begin position="1"/>
        <end position="137"/>
    </location>
</feature>
<keyword evidence="5" id="KW-0808">Transferase</keyword>
<dbReference type="SUPFAM" id="SSF56235">
    <property type="entry name" value="N-terminal nucleophile aminohydrolases (Ntn hydrolases)"/>
    <property type="match status" value="1"/>
</dbReference>
<proteinExistence type="inferred from homology"/>
<dbReference type="OrthoDB" id="191723at2759"/>
<dbReference type="GO" id="GO:0009113">
    <property type="term" value="P:purine nucleobase biosynthetic process"/>
    <property type="evidence" value="ECO:0007669"/>
    <property type="project" value="InterPro"/>
</dbReference>
<dbReference type="GO" id="GO:0046872">
    <property type="term" value="F:metal ion binding"/>
    <property type="evidence" value="ECO:0007669"/>
    <property type="project" value="UniProtKB-KW"/>
</dbReference>
<comment type="similarity">
    <text evidence="2">In the C-terminal section; belongs to the purine/pyrimidine phosphoribosyltransferase family.</text>
</comment>
<evidence type="ECO:0000256" key="7">
    <source>
        <dbReference type="ARBA" id="ARBA00022962"/>
    </source>
</evidence>
<evidence type="ECO:0000256" key="5">
    <source>
        <dbReference type="ARBA" id="ARBA00022679"/>
    </source>
</evidence>
<dbReference type="InterPro" id="IPR000836">
    <property type="entry name" value="PRTase_dom"/>
</dbReference>
<keyword evidence="8" id="KW-0479">Metal-binding</keyword>
<keyword evidence="6" id="KW-0658">Purine biosynthesis</keyword>
<dbReference type="PIRSF" id="PIRSF000485">
    <property type="entry name" value="Amd_phspho_trans"/>
    <property type="match status" value="1"/>
</dbReference>
<dbReference type="InterPro" id="IPR029057">
    <property type="entry name" value="PRTase-like"/>
</dbReference>
<gene>
    <name evidence="10" type="ORF">BB560_003695</name>
</gene>
<feature type="binding site" evidence="8">
    <location>
        <position position="267"/>
    </location>
    <ligand>
        <name>Mg(2+)</name>
        <dbReference type="ChEBI" id="CHEBI:18420"/>
    </ligand>
</feature>
<dbReference type="UniPathway" id="UPA00074">
    <property type="reaction ID" value="UER00124"/>
</dbReference>
<evidence type="ECO:0000256" key="3">
    <source>
        <dbReference type="ARBA" id="ARBA00011941"/>
    </source>
</evidence>
<evidence type="ECO:0000313" key="11">
    <source>
        <dbReference type="Proteomes" id="UP000245609"/>
    </source>
</evidence>
<dbReference type="Proteomes" id="UP000245609">
    <property type="component" value="Unassembled WGS sequence"/>
</dbReference>
<dbReference type="PROSITE" id="PS51278">
    <property type="entry name" value="GATASE_TYPE_2"/>
    <property type="match status" value="1"/>
</dbReference>
<dbReference type="STRING" id="133381.A0A2T9ZBA2"/>
<dbReference type="EMBL" id="MBFS01000738">
    <property type="protein sequence ID" value="PVV01873.1"/>
    <property type="molecule type" value="Genomic_DNA"/>
</dbReference>
<dbReference type="PANTHER" id="PTHR11907">
    <property type="entry name" value="AMIDOPHOSPHORIBOSYLTRANSFERASE"/>
    <property type="match status" value="1"/>
</dbReference>
<dbReference type="AlphaFoldDB" id="A0A2T9ZBA2"/>
<dbReference type="Pfam" id="PF00156">
    <property type="entry name" value="Pribosyltran"/>
    <property type="match status" value="1"/>
</dbReference>
<evidence type="ECO:0000256" key="4">
    <source>
        <dbReference type="ARBA" id="ARBA00022676"/>
    </source>
</evidence>
<dbReference type="SUPFAM" id="SSF53271">
    <property type="entry name" value="PRTase-like"/>
    <property type="match status" value="1"/>
</dbReference>